<evidence type="ECO:0000313" key="1">
    <source>
        <dbReference type="EMBL" id="KAH7655009.1"/>
    </source>
</evidence>
<keyword evidence="2" id="KW-1185">Reference proteome</keyword>
<proteinExistence type="predicted"/>
<reference evidence="2" key="1">
    <citation type="journal article" date="2022" name="Nat. Commun.">
        <title>Chromosome evolution and the genetic basis of agronomically important traits in greater yam.</title>
        <authorList>
            <person name="Bredeson J.V."/>
            <person name="Lyons J.B."/>
            <person name="Oniyinde I.O."/>
            <person name="Okereke N.R."/>
            <person name="Kolade O."/>
            <person name="Nnabue I."/>
            <person name="Nwadili C.O."/>
            <person name="Hribova E."/>
            <person name="Parker M."/>
            <person name="Nwogha J."/>
            <person name="Shu S."/>
            <person name="Carlson J."/>
            <person name="Kariba R."/>
            <person name="Muthemba S."/>
            <person name="Knop K."/>
            <person name="Barton G.J."/>
            <person name="Sherwood A.V."/>
            <person name="Lopez-Montes A."/>
            <person name="Asiedu R."/>
            <person name="Jamnadass R."/>
            <person name="Muchugi A."/>
            <person name="Goodstein D."/>
            <person name="Egesi C.N."/>
            <person name="Featherston J."/>
            <person name="Asfaw A."/>
            <person name="Simpson G.G."/>
            <person name="Dolezel J."/>
            <person name="Hendre P.S."/>
            <person name="Van Deynze A."/>
            <person name="Kumar P.L."/>
            <person name="Obidiegwu J.E."/>
            <person name="Bhattacharjee R."/>
            <person name="Rokhsar D.S."/>
        </authorList>
    </citation>
    <scope>NUCLEOTIDE SEQUENCE [LARGE SCALE GENOMIC DNA]</scope>
    <source>
        <strain evidence="2">cv. TDa95/00328</strain>
    </source>
</reference>
<protein>
    <submittedName>
        <fullName evidence="1">Uncharacterized protein</fullName>
    </submittedName>
</protein>
<dbReference type="EMBL" id="CM037029">
    <property type="protein sequence ID" value="KAH7655009.1"/>
    <property type="molecule type" value="Genomic_DNA"/>
</dbReference>
<accession>A0ACB7U3U0</accession>
<gene>
    <name evidence="1" type="ORF">IHE45_19G178000</name>
</gene>
<organism evidence="1 2">
    <name type="scientific">Dioscorea alata</name>
    <name type="common">Purple yam</name>
    <dbReference type="NCBI Taxonomy" id="55571"/>
    <lineage>
        <taxon>Eukaryota</taxon>
        <taxon>Viridiplantae</taxon>
        <taxon>Streptophyta</taxon>
        <taxon>Embryophyta</taxon>
        <taxon>Tracheophyta</taxon>
        <taxon>Spermatophyta</taxon>
        <taxon>Magnoliopsida</taxon>
        <taxon>Liliopsida</taxon>
        <taxon>Dioscoreales</taxon>
        <taxon>Dioscoreaceae</taxon>
        <taxon>Dioscorea</taxon>
    </lineage>
</organism>
<name>A0ACB7U3U0_DIOAL</name>
<comment type="caution">
    <text evidence="1">The sequence shown here is derived from an EMBL/GenBank/DDBJ whole genome shotgun (WGS) entry which is preliminary data.</text>
</comment>
<evidence type="ECO:0000313" key="2">
    <source>
        <dbReference type="Proteomes" id="UP000827976"/>
    </source>
</evidence>
<dbReference type="Proteomes" id="UP000827976">
    <property type="component" value="Chromosome 19"/>
</dbReference>
<sequence>MKPPQLSGEGTWSHEMKRTVGDKLRKAYSSAMVHAEQMTCQKRADDDLQNCGELDRRKGWGFEDPIRKVMFLGPWSHT</sequence>